<dbReference type="GO" id="GO:1902306">
    <property type="term" value="P:negative regulation of sodium ion transmembrane transport"/>
    <property type="evidence" value="ECO:0007669"/>
    <property type="project" value="TreeGrafter"/>
</dbReference>
<dbReference type="GO" id="GO:0055070">
    <property type="term" value="P:copper ion homeostasis"/>
    <property type="evidence" value="ECO:0007669"/>
    <property type="project" value="InterPro"/>
</dbReference>
<feature type="non-terminal residue" evidence="2">
    <location>
        <position position="87"/>
    </location>
</feature>
<evidence type="ECO:0000313" key="2">
    <source>
        <dbReference type="EMBL" id="NXP79946.1"/>
    </source>
</evidence>
<gene>
    <name evidence="2" type="primary">Commd1</name>
    <name evidence="2" type="ORF">RAMSUL_R01383</name>
</gene>
<name>A0A852CKI9_9PICI</name>
<organism evidence="2 3">
    <name type="scientific">Ramphastos sulfuratus</name>
    <dbReference type="NCBI Taxonomy" id="322582"/>
    <lineage>
        <taxon>Eukaryota</taxon>
        <taxon>Metazoa</taxon>
        <taxon>Chordata</taxon>
        <taxon>Craniata</taxon>
        <taxon>Vertebrata</taxon>
        <taxon>Euteleostomi</taxon>
        <taxon>Archelosauria</taxon>
        <taxon>Archosauria</taxon>
        <taxon>Dinosauria</taxon>
        <taxon>Saurischia</taxon>
        <taxon>Theropoda</taxon>
        <taxon>Coelurosauria</taxon>
        <taxon>Aves</taxon>
        <taxon>Neognathae</taxon>
        <taxon>Neoaves</taxon>
        <taxon>Telluraves</taxon>
        <taxon>Coraciimorphae</taxon>
        <taxon>Piciformes</taxon>
        <taxon>Ramphastidae</taxon>
        <taxon>Ramphastos</taxon>
    </lineage>
</organism>
<dbReference type="GO" id="GO:0031398">
    <property type="term" value="P:positive regulation of protein ubiquitination"/>
    <property type="evidence" value="ECO:0007669"/>
    <property type="project" value="TreeGrafter"/>
</dbReference>
<dbReference type="GO" id="GO:0005768">
    <property type="term" value="C:endosome"/>
    <property type="evidence" value="ECO:0007669"/>
    <property type="project" value="TreeGrafter"/>
</dbReference>
<comment type="caution">
    <text evidence="2">The sequence shown here is derived from an EMBL/GenBank/DDBJ whole genome shotgun (WGS) entry which is preliminary data.</text>
</comment>
<dbReference type="Pfam" id="PF07258">
    <property type="entry name" value="COMM_domain"/>
    <property type="match status" value="1"/>
</dbReference>
<evidence type="ECO:0000313" key="3">
    <source>
        <dbReference type="Proteomes" id="UP000611227"/>
    </source>
</evidence>
<dbReference type="InterPro" id="IPR017920">
    <property type="entry name" value="COMM"/>
</dbReference>
<protein>
    <submittedName>
        <fullName evidence="2">COMD1 protein</fullName>
    </submittedName>
</protein>
<dbReference type="Proteomes" id="UP000611227">
    <property type="component" value="Unassembled WGS sequence"/>
</dbReference>
<dbReference type="GO" id="GO:2000009">
    <property type="term" value="P:negative regulation of protein localization to cell surface"/>
    <property type="evidence" value="ECO:0007669"/>
    <property type="project" value="TreeGrafter"/>
</dbReference>
<feature type="domain" description="COMM" evidence="1">
    <location>
        <begin position="50"/>
        <end position="87"/>
    </location>
</feature>
<evidence type="ECO:0000259" key="1">
    <source>
        <dbReference type="PROSITE" id="PS51269"/>
    </source>
</evidence>
<feature type="non-terminal residue" evidence="2">
    <location>
        <position position="1"/>
    </location>
</feature>
<dbReference type="InterPro" id="IPR037351">
    <property type="entry name" value="Murr1"/>
</dbReference>
<dbReference type="PANTHER" id="PTHR21199">
    <property type="entry name" value="COMM DOMAIN-CONTAINING PROTEIN 1"/>
    <property type="match status" value="1"/>
</dbReference>
<keyword evidence="3" id="KW-1185">Reference proteome</keyword>
<sequence>STESPNVIFELEVFLTAQTKKSGGITAEQGSNHQVKVHKSLVSRNRWDNVLRSISWRLDLKAQHRHLQQINTTPVAIVEMELGKNGQ</sequence>
<dbReference type="GO" id="GO:0032434">
    <property type="term" value="P:regulation of proteasomal ubiquitin-dependent protein catabolic process"/>
    <property type="evidence" value="ECO:0007669"/>
    <property type="project" value="TreeGrafter"/>
</dbReference>
<dbReference type="PROSITE" id="PS51269">
    <property type="entry name" value="COMM"/>
    <property type="match status" value="1"/>
</dbReference>
<proteinExistence type="predicted"/>
<accession>A0A852CKI9</accession>
<dbReference type="PANTHER" id="PTHR21199:SF1">
    <property type="entry name" value="COMM DOMAIN-CONTAINING PROTEIN 1"/>
    <property type="match status" value="1"/>
</dbReference>
<dbReference type="AlphaFoldDB" id="A0A852CKI9"/>
<dbReference type="EMBL" id="WBNM01034667">
    <property type="protein sequence ID" value="NXP79946.1"/>
    <property type="molecule type" value="Genomic_DNA"/>
</dbReference>
<reference evidence="2" key="1">
    <citation type="submission" date="2019-09" db="EMBL/GenBank/DDBJ databases">
        <title>Bird 10,000 Genomes (B10K) Project - Family phase.</title>
        <authorList>
            <person name="Zhang G."/>
        </authorList>
    </citation>
    <scope>NUCLEOTIDE SEQUENCE</scope>
    <source>
        <strain evidence="2">B10K-DU-001-30</strain>
        <tissue evidence="2">Muscle</tissue>
    </source>
</reference>